<name>U1GIY8_9PAST</name>
<gene>
    <name evidence="1" type="ORF">N561_10630</name>
</gene>
<reference evidence="1 2" key="1">
    <citation type="journal article" date="2013" name="Genome Announc.">
        <title>Draft Genome Sequence of Gallibacterium anatis bv. haemolytica 12656-12 Liver, an Isolate Obtained from the Liver of a Septicemic Chicken.</title>
        <authorList>
            <person name="Kudirkiene E."/>
            <person name="Christensen H."/>
            <person name="Bojesen A.M."/>
        </authorList>
    </citation>
    <scope>NUCLEOTIDE SEQUENCE [LARGE SCALE GENOMIC DNA]</scope>
    <source>
        <strain evidence="1">12656/12</strain>
    </source>
</reference>
<dbReference type="AlphaFoldDB" id="U1GIY8"/>
<dbReference type="PATRIC" id="fig|1195244.3.peg.2038"/>
<accession>U1GIY8</accession>
<comment type="caution">
    <text evidence="1">The sequence shown here is derived from an EMBL/GenBank/DDBJ whole genome shotgun (WGS) entry which is preliminary data.</text>
</comment>
<dbReference type="RefSeq" id="WP_021462266.1">
    <property type="nucleotide sequence ID" value="NZ_AVOX01000055.1"/>
</dbReference>
<evidence type="ECO:0000313" key="2">
    <source>
        <dbReference type="Proteomes" id="UP000016529"/>
    </source>
</evidence>
<protein>
    <submittedName>
        <fullName evidence="1">Uncharacterized protein</fullName>
    </submittedName>
</protein>
<organism evidence="1 2">
    <name type="scientific">Gallibacterium anatis 12656/12</name>
    <dbReference type="NCBI Taxonomy" id="1195244"/>
    <lineage>
        <taxon>Bacteria</taxon>
        <taxon>Pseudomonadati</taxon>
        <taxon>Pseudomonadota</taxon>
        <taxon>Gammaproteobacteria</taxon>
        <taxon>Pasteurellales</taxon>
        <taxon>Pasteurellaceae</taxon>
        <taxon>Gallibacterium</taxon>
    </lineage>
</organism>
<evidence type="ECO:0000313" key="1">
    <source>
        <dbReference type="EMBL" id="ERF77617.1"/>
    </source>
</evidence>
<dbReference type="Proteomes" id="UP000016529">
    <property type="component" value="Unassembled WGS sequence"/>
</dbReference>
<proteinExistence type="predicted"/>
<sequence length="127" mass="14377">MTNSSAKGISPLFQADPIIKSFDIAPVLKDLTLLCELIISRVGKVQHYIVYPHRVFKQRAWHIKILGEKGSTYLLLNIIGYYQFILDKDATRLSISITDDIDSFWFAYALAENLGVSPTIPMGLFKK</sequence>
<dbReference type="EMBL" id="AVOX01000055">
    <property type="protein sequence ID" value="ERF77617.1"/>
    <property type="molecule type" value="Genomic_DNA"/>
</dbReference>